<protein>
    <submittedName>
        <fullName evidence="2">Uncharacterized protein</fullName>
    </submittedName>
</protein>
<comment type="caution">
    <text evidence="2">The sequence shown here is derived from an EMBL/GenBank/DDBJ whole genome shotgun (WGS) entry which is preliminary data.</text>
</comment>
<dbReference type="EMBL" id="JAHRHJ020000007">
    <property type="protein sequence ID" value="KAH9308011.1"/>
    <property type="molecule type" value="Genomic_DNA"/>
</dbReference>
<evidence type="ECO:0000313" key="3">
    <source>
        <dbReference type="Proteomes" id="UP000824469"/>
    </source>
</evidence>
<evidence type="ECO:0000256" key="1">
    <source>
        <dbReference type="SAM" id="MobiDB-lite"/>
    </source>
</evidence>
<proteinExistence type="predicted"/>
<reference evidence="2 3" key="1">
    <citation type="journal article" date="2021" name="Nat. Plants">
        <title>The Taxus genome provides insights into paclitaxel biosynthesis.</title>
        <authorList>
            <person name="Xiong X."/>
            <person name="Gou J."/>
            <person name="Liao Q."/>
            <person name="Li Y."/>
            <person name="Zhou Q."/>
            <person name="Bi G."/>
            <person name="Li C."/>
            <person name="Du R."/>
            <person name="Wang X."/>
            <person name="Sun T."/>
            <person name="Guo L."/>
            <person name="Liang H."/>
            <person name="Lu P."/>
            <person name="Wu Y."/>
            <person name="Zhang Z."/>
            <person name="Ro D.K."/>
            <person name="Shang Y."/>
            <person name="Huang S."/>
            <person name="Yan J."/>
        </authorList>
    </citation>
    <scope>NUCLEOTIDE SEQUENCE [LARGE SCALE GENOMIC DNA]</scope>
    <source>
        <strain evidence="2">Ta-2019</strain>
    </source>
</reference>
<dbReference type="InterPro" id="IPR036322">
    <property type="entry name" value="WD40_repeat_dom_sf"/>
</dbReference>
<name>A0AA38FPC8_TAXCH</name>
<dbReference type="Gene3D" id="2.130.10.10">
    <property type="entry name" value="YVTN repeat-like/Quinoprotein amine dehydrogenase"/>
    <property type="match status" value="1"/>
</dbReference>
<dbReference type="SUPFAM" id="SSF50978">
    <property type="entry name" value="WD40 repeat-like"/>
    <property type="match status" value="1"/>
</dbReference>
<dbReference type="InterPro" id="IPR015943">
    <property type="entry name" value="WD40/YVTN_repeat-like_dom_sf"/>
</dbReference>
<organism evidence="2 3">
    <name type="scientific">Taxus chinensis</name>
    <name type="common">Chinese yew</name>
    <name type="synonym">Taxus wallichiana var. chinensis</name>
    <dbReference type="NCBI Taxonomy" id="29808"/>
    <lineage>
        <taxon>Eukaryota</taxon>
        <taxon>Viridiplantae</taxon>
        <taxon>Streptophyta</taxon>
        <taxon>Embryophyta</taxon>
        <taxon>Tracheophyta</taxon>
        <taxon>Spermatophyta</taxon>
        <taxon>Pinopsida</taxon>
        <taxon>Pinidae</taxon>
        <taxon>Conifers II</taxon>
        <taxon>Cupressales</taxon>
        <taxon>Taxaceae</taxon>
        <taxon>Taxus</taxon>
    </lineage>
</organism>
<dbReference type="InterPro" id="IPR001680">
    <property type="entry name" value="WD40_rpt"/>
</dbReference>
<dbReference type="AlphaFoldDB" id="A0AA38FPC8"/>
<dbReference type="SMART" id="SM00320">
    <property type="entry name" value="WD40"/>
    <property type="match status" value="2"/>
</dbReference>
<keyword evidence="3" id="KW-1185">Reference proteome</keyword>
<feature type="compositionally biased region" description="Basic and acidic residues" evidence="1">
    <location>
        <begin position="233"/>
        <end position="248"/>
    </location>
</feature>
<accession>A0AA38FPC8</accession>
<gene>
    <name evidence="2" type="ORF">KI387_035922</name>
</gene>
<sequence length="268" mass="30479">MLESCNRGGEKDKAPLFSLVPHSGPIYSLAFEDPWLVSASGDCRLAVMDFSKHTKLTPDYSQAKMRMKFPFQSKQTLAKKLQHIEPPLRMLHGIGRSLYSVDIGAERLVCGGDEKFVRIWDFSQALEIERRVQASRTIHFDNSMRTKKKKVEVWCSMDSFDVISSDLSQSNIYIYKYSGKSGLGSFSGIRAVPKSHPQEEHADPDRDFIQDMATTQRQLLQTMECMGSTLDRLALDRPRDRHDRRDRSVSTASGYRDHNKSPSELGNV</sequence>
<dbReference type="Proteomes" id="UP000824469">
    <property type="component" value="Unassembled WGS sequence"/>
</dbReference>
<dbReference type="PANTHER" id="PTHR19855">
    <property type="entry name" value="WD40 REPEAT PROTEIN 12, 37"/>
    <property type="match status" value="1"/>
</dbReference>
<dbReference type="PANTHER" id="PTHR19855:SF19">
    <property type="entry name" value="OS04G0619700 PROTEIN"/>
    <property type="match status" value="1"/>
</dbReference>
<feature type="region of interest" description="Disordered" evidence="1">
    <location>
        <begin position="231"/>
        <end position="268"/>
    </location>
</feature>
<evidence type="ECO:0000313" key="2">
    <source>
        <dbReference type="EMBL" id="KAH9308011.1"/>
    </source>
</evidence>